<dbReference type="eggNOG" id="COG2207">
    <property type="taxonomic scope" value="Bacteria"/>
</dbReference>
<reference evidence="6 7" key="1">
    <citation type="submission" date="2013-08" db="EMBL/GenBank/DDBJ databases">
        <title>Genome sequencing of Lysobacter.</title>
        <authorList>
            <person name="Zhang S."/>
            <person name="Wang G."/>
        </authorList>
    </citation>
    <scope>NUCLEOTIDE SEQUENCE [LARGE SCALE GENOMIC DNA]</scope>
    <source>
        <strain evidence="6 7">GH1-9</strain>
    </source>
</reference>
<keyword evidence="4" id="KW-0472">Membrane</keyword>
<name>A0A0A0F061_9GAMM</name>
<feature type="transmembrane region" description="Helical" evidence="4">
    <location>
        <begin position="189"/>
        <end position="211"/>
    </location>
</feature>
<dbReference type="Gene3D" id="1.10.10.60">
    <property type="entry name" value="Homeodomain-like"/>
    <property type="match status" value="1"/>
</dbReference>
<feature type="transmembrane region" description="Helical" evidence="4">
    <location>
        <begin position="100"/>
        <end position="118"/>
    </location>
</feature>
<feature type="transmembrane region" description="Helical" evidence="4">
    <location>
        <begin position="130"/>
        <end position="151"/>
    </location>
</feature>
<dbReference type="GO" id="GO:0003700">
    <property type="term" value="F:DNA-binding transcription factor activity"/>
    <property type="evidence" value="ECO:0007669"/>
    <property type="project" value="InterPro"/>
</dbReference>
<dbReference type="InterPro" id="IPR018060">
    <property type="entry name" value="HTH_AraC"/>
</dbReference>
<dbReference type="SMART" id="SM00342">
    <property type="entry name" value="HTH_ARAC"/>
    <property type="match status" value="1"/>
</dbReference>
<feature type="transmembrane region" description="Helical" evidence="4">
    <location>
        <begin position="64"/>
        <end position="88"/>
    </location>
</feature>
<dbReference type="GO" id="GO:0043565">
    <property type="term" value="F:sequence-specific DNA binding"/>
    <property type="evidence" value="ECO:0007669"/>
    <property type="project" value="InterPro"/>
</dbReference>
<dbReference type="PROSITE" id="PS00041">
    <property type="entry name" value="HTH_ARAC_FAMILY_1"/>
    <property type="match status" value="1"/>
</dbReference>
<organism evidence="6 7">
    <name type="scientific">Lysobacter daejeonensis GH1-9</name>
    <dbReference type="NCBI Taxonomy" id="1385517"/>
    <lineage>
        <taxon>Bacteria</taxon>
        <taxon>Pseudomonadati</taxon>
        <taxon>Pseudomonadota</taxon>
        <taxon>Gammaproteobacteria</taxon>
        <taxon>Lysobacterales</taxon>
        <taxon>Lysobacteraceae</taxon>
        <taxon>Aerolutibacter</taxon>
    </lineage>
</organism>
<keyword evidence="4" id="KW-1133">Transmembrane helix</keyword>
<gene>
    <name evidence="6" type="ORF">N800_13340</name>
</gene>
<dbReference type="SUPFAM" id="SSF46689">
    <property type="entry name" value="Homeodomain-like"/>
    <property type="match status" value="1"/>
</dbReference>
<dbReference type="PANTHER" id="PTHR43280:SF29">
    <property type="entry name" value="ARAC-FAMILY TRANSCRIPTIONAL REGULATOR"/>
    <property type="match status" value="1"/>
</dbReference>
<protein>
    <recommendedName>
        <fullName evidence="5">HTH araC/xylS-type domain-containing protein</fullName>
    </recommendedName>
</protein>
<keyword evidence="2" id="KW-0238">DNA-binding</keyword>
<evidence type="ECO:0000313" key="7">
    <source>
        <dbReference type="Proteomes" id="UP000029998"/>
    </source>
</evidence>
<dbReference type="AlphaFoldDB" id="A0A0A0F061"/>
<evidence type="ECO:0000256" key="2">
    <source>
        <dbReference type="ARBA" id="ARBA00023125"/>
    </source>
</evidence>
<evidence type="ECO:0000256" key="4">
    <source>
        <dbReference type="SAM" id="Phobius"/>
    </source>
</evidence>
<feature type="domain" description="HTH araC/xylS-type" evidence="5">
    <location>
        <begin position="233"/>
        <end position="339"/>
    </location>
</feature>
<accession>A0A0A0F061</accession>
<keyword evidence="4" id="KW-0812">Transmembrane</keyword>
<proteinExistence type="predicted"/>
<dbReference type="STRING" id="1385517.N800_13340"/>
<comment type="caution">
    <text evidence="6">The sequence shown here is derived from an EMBL/GenBank/DDBJ whole genome shotgun (WGS) entry which is preliminary data.</text>
</comment>
<dbReference type="Pfam" id="PF12833">
    <property type="entry name" value="HTH_18"/>
    <property type="match status" value="1"/>
</dbReference>
<dbReference type="InterPro" id="IPR018062">
    <property type="entry name" value="HTH_AraC-typ_CS"/>
</dbReference>
<feature type="transmembrane region" description="Helical" evidence="4">
    <location>
        <begin position="6"/>
        <end position="26"/>
    </location>
</feature>
<dbReference type="PROSITE" id="PS01124">
    <property type="entry name" value="HTH_ARAC_FAMILY_2"/>
    <property type="match status" value="1"/>
</dbReference>
<evidence type="ECO:0000259" key="5">
    <source>
        <dbReference type="PROSITE" id="PS01124"/>
    </source>
</evidence>
<evidence type="ECO:0000313" key="6">
    <source>
        <dbReference type="EMBL" id="KGM55683.1"/>
    </source>
</evidence>
<evidence type="ECO:0000256" key="3">
    <source>
        <dbReference type="ARBA" id="ARBA00023163"/>
    </source>
</evidence>
<feature type="transmembrane region" description="Helical" evidence="4">
    <location>
        <begin position="163"/>
        <end position="183"/>
    </location>
</feature>
<keyword evidence="1" id="KW-0805">Transcription regulation</keyword>
<keyword evidence="7" id="KW-1185">Reference proteome</keyword>
<dbReference type="InterPro" id="IPR009057">
    <property type="entry name" value="Homeodomain-like_sf"/>
</dbReference>
<evidence type="ECO:0000256" key="1">
    <source>
        <dbReference type="ARBA" id="ARBA00023015"/>
    </source>
</evidence>
<keyword evidence="3" id="KW-0804">Transcription</keyword>
<dbReference type="EMBL" id="AVPU01000004">
    <property type="protein sequence ID" value="KGM55683.1"/>
    <property type="molecule type" value="Genomic_DNA"/>
</dbReference>
<sequence>MVQSYLLFFFAGLGAFNGLALSAYLLWRQPVTPAQRWLAALVLMLSLRTGKSVVFYFWPEVSKLVLQVGLTACVLIGPCLIGFVRAWVDPQRLHTRKDPILGVGLLGLAVGFGLAWPYPDHLDLWTGPVWYLIQYAWLACLLLAGGLLVRATRRKAGRVPTDGLTSGHVAAVIAGVAAVWLAYFTAGLTSYIVGALSFSVVLYLSIIVMLARRKASPAPAPYQDRKIAADEADAALQALHQLMAEEHLYRDTTLTLPKLARRLGMPAARLSQLLNDNHQTAFKSYLAQVRVEAAKRLLSAPGGGAMEQVAEAAGFVSMSTFYSSFRKVEGTTPAAWRQTAHQASQAGS</sequence>
<dbReference type="PANTHER" id="PTHR43280">
    <property type="entry name" value="ARAC-FAMILY TRANSCRIPTIONAL REGULATOR"/>
    <property type="match status" value="1"/>
</dbReference>
<dbReference type="Proteomes" id="UP000029998">
    <property type="component" value="Unassembled WGS sequence"/>
</dbReference>